<dbReference type="AlphaFoldDB" id="A0A2G8S7R3"/>
<dbReference type="OrthoDB" id="2162994at2759"/>
<dbReference type="PANTHER" id="PTHR47172">
    <property type="entry name" value="OS01G0976800 PROTEIN"/>
    <property type="match status" value="1"/>
</dbReference>
<evidence type="ECO:0000259" key="9">
    <source>
        <dbReference type="PROSITE" id="PS50114"/>
    </source>
</evidence>
<dbReference type="InterPro" id="IPR013088">
    <property type="entry name" value="Znf_NHR/GATA"/>
</dbReference>
<dbReference type="CDD" id="cd00202">
    <property type="entry name" value="ZnF_GATA"/>
    <property type="match status" value="1"/>
</dbReference>
<feature type="region of interest" description="Disordered" evidence="7">
    <location>
        <begin position="371"/>
        <end position="544"/>
    </location>
</feature>
<feature type="region of interest" description="Disordered" evidence="7">
    <location>
        <begin position="48"/>
        <end position="71"/>
    </location>
</feature>
<evidence type="ECO:0000259" key="8">
    <source>
        <dbReference type="PROSITE" id="PS50112"/>
    </source>
</evidence>
<feature type="compositionally biased region" description="Low complexity" evidence="7">
    <location>
        <begin position="629"/>
        <end position="645"/>
    </location>
</feature>
<dbReference type="GO" id="GO:0006355">
    <property type="term" value="P:regulation of DNA-templated transcription"/>
    <property type="evidence" value="ECO:0007669"/>
    <property type="project" value="InterPro"/>
</dbReference>
<keyword evidence="1" id="KW-0479">Metal-binding</keyword>
<evidence type="ECO:0000256" key="7">
    <source>
        <dbReference type="SAM" id="MobiDB-lite"/>
    </source>
</evidence>
<keyword evidence="11" id="KW-1185">Reference proteome</keyword>
<name>A0A2G8S7R3_9APHY</name>
<feature type="compositionally biased region" description="Low complexity" evidence="7">
    <location>
        <begin position="48"/>
        <end position="59"/>
    </location>
</feature>
<keyword evidence="5" id="KW-0804">Transcription</keyword>
<feature type="compositionally biased region" description="Low complexity" evidence="7">
    <location>
        <begin position="461"/>
        <end position="499"/>
    </location>
</feature>
<dbReference type="SMART" id="SM00401">
    <property type="entry name" value="ZnF_GATA"/>
    <property type="match status" value="1"/>
</dbReference>
<feature type="compositionally biased region" description="Low complexity" evidence="7">
    <location>
        <begin position="730"/>
        <end position="766"/>
    </location>
</feature>
<evidence type="ECO:0000256" key="6">
    <source>
        <dbReference type="PROSITE-ProRule" id="PRU00094"/>
    </source>
</evidence>
<dbReference type="GO" id="GO:0043565">
    <property type="term" value="F:sequence-specific DNA binding"/>
    <property type="evidence" value="ECO:0007669"/>
    <property type="project" value="InterPro"/>
</dbReference>
<comment type="caution">
    <text evidence="10">The sequence shown here is derived from an EMBL/GenBank/DDBJ whole genome shotgun (WGS) entry which is preliminary data.</text>
</comment>
<dbReference type="Proteomes" id="UP000230002">
    <property type="component" value="Unassembled WGS sequence"/>
</dbReference>
<dbReference type="PROSITE" id="PS50112">
    <property type="entry name" value="PAS"/>
    <property type="match status" value="1"/>
</dbReference>
<evidence type="ECO:0000256" key="3">
    <source>
        <dbReference type="ARBA" id="ARBA00022833"/>
    </source>
</evidence>
<feature type="domain" description="PAS" evidence="8">
    <location>
        <begin position="97"/>
        <end position="143"/>
    </location>
</feature>
<evidence type="ECO:0000256" key="4">
    <source>
        <dbReference type="ARBA" id="ARBA00023015"/>
    </source>
</evidence>
<keyword evidence="4" id="KW-0805">Transcription regulation</keyword>
<dbReference type="PROSITE" id="PS50114">
    <property type="entry name" value="GATA_ZN_FINGER_2"/>
    <property type="match status" value="1"/>
</dbReference>
<accession>A0A2G8S7R3</accession>
<evidence type="ECO:0000313" key="10">
    <source>
        <dbReference type="EMBL" id="PIL29774.1"/>
    </source>
</evidence>
<protein>
    <submittedName>
        <fullName evidence="10">Transcription factor</fullName>
    </submittedName>
</protein>
<feature type="compositionally biased region" description="Low complexity" evidence="7">
    <location>
        <begin position="606"/>
        <end position="616"/>
    </location>
</feature>
<organism evidence="10 11">
    <name type="scientific">Ganoderma sinense ZZ0214-1</name>
    <dbReference type="NCBI Taxonomy" id="1077348"/>
    <lineage>
        <taxon>Eukaryota</taxon>
        <taxon>Fungi</taxon>
        <taxon>Dikarya</taxon>
        <taxon>Basidiomycota</taxon>
        <taxon>Agaricomycotina</taxon>
        <taxon>Agaricomycetes</taxon>
        <taxon>Polyporales</taxon>
        <taxon>Polyporaceae</taxon>
        <taxon>Ganoderma</taxon>
    </lineage>
</organism>
<evidence type="ECO:0000313" key="11">
    <source>
        <dbReference type="Proteomes" id="UP000230002"/>
    </source>
</evidence>
<evidence type="ECO:0000256" key="5">
    <source>
        <dbReference type="ARBA" id="ARBA00023163"/>
    </source>
</evidence>
<keyword evidence="3" id="KW-0862">Zinc</keyword>
<dbReference type="GO" id="GO:0008270">
    <property type="term" value="F:zinc ion binding"/>
    <property type="evidence" value="ECO:0007669"/>
    <property type="project" value="UniProtKB-KW"/>
</dbReference>
<feature type="region of interest" description="Disordered" evidence="7">
    <location>
        <begin position="1"/>
        <end position="29"/>
    </location>
</feature>
<feature type="domain" description="GATA-type" evidence="9">
    <location>
        <begin position="544"/>
        <end position="593"/>
    </location>
</feature>
<dbReference type="InterPro" id="IPR000014">
    <property type="entry name" value="PAS"/>
</dbReference>
<feature type="compositionally biased region" description="Low complexity" evidence="7">
    <location>
        <begin position="442"/>
        <end position="453"/>
    </location>
</feature>
<dbReference type="EMBL" id="AYKW01000018">
    <property type="protein sequence ID" value="PIL29774.1"/>
    <property type="molecule type" value="Genomic_DNA"/>
</dbReference>
<dbReference type="InterPro" id="IPR035965">
    <property type="entry name" value="PAS-like_dom_sf"/>
</dbReference>
<gene>
    <name evidence="10" type="ORF">GSI_07979</name>
</gene>
<feature type="region of interest" description="Disordered" evidence="7">
    <location>
        <begin position="629"/>
        <end position="775"/>
    </location>
</feature>
<dbReference type="SUPFAM" id="SSF57716">
    <property type="entry name" value="Glucocorticoid receptor-like (DNA-binding domain)"/>
    <property type="match status" value="1"/>
</dbReference>
<dbReference type="Gene3D" id="3.30.50.10">
    <property type="entry name" value="Erythroid Transcription Factor GATA-1, subunit A"/>
    <property type="match status" value="1"/>
</dbReference>
<reference evidence="10 11" key="1">
    <citation type="journal article" date="2015" name="Sci. Rep.">
        <title>Chromosome-level genome map provides insights into diverse defense mechanisms in the medicinal fungus Ganoderma sinense.</title>
        <authorList>
            <person name="Zhu Y."/>
            <person name="Xu J."/>
            <person name="Sun C."/>
            <person name="Zhou S."/>
            <person name="Xu H."/>
            <person name="Nelson D.R."/>
            <person name="Qian J."/>
            <person name="Song J."/>
            <person name="Luo H."/>
            <person name="Xiang L."/>
            <person name="Li Y."/>
            <person name="Xu Z."/>
            <person name="Ji A."/>
            <person name="Wang L."/>
            <person name="Lu S."/>
            <person name="Hayward A."/>
            <person name="Sun W."/>
            <person name="Li X."/>
            <person name="Schwartz D.C."/>
            <person name="Wang Y."/>
            <person name="Chen S."/>
        </authorList>
    </citation>
    <scope>NUCLEOTIDE SEQUENCE [LARGE SCALE GENOMIC DNA]</scope>
    <source>
        <strain evidence="10 11">ZZ0214-1</strain>
    </source>
</reference>
<feature type="region of interest" description="Disordered" evidence="7">
    <location>
        <begin position="573"/>
        <end position="616"/>
    </location>
</feature>
<sequence>MSFLASHQRGYDSLSHPDLPHHPPIHAAHPPRIPMHALPSFDSLPPDSFSPVPSSSMVSIQSTPAHSSHIPDRPHISLPRVGETRCYWTLLTSDLTFLYLDPVLASHLGEQADLLIGKPLLAYVHPDEQASAKVDLGAVLESRTLHGSVTRVRYSRLSRVRRLLGYNGPSPQWIDADKVAEDSNYMAVDIVINYAADELVLCFIHAVVDLTPRDNDEHNKTCWTNWCGTACMGMDQVQLLYGRLQHALPPPPTMSRVFQILLNQPNRPLCLSWPQERPGEPTSKDLARLAEDIQITNNGTDAKTSCTRRFKACQITEFTMGDKREVESIFIPHGAIIFACHKITPYPRSSVVGGNGIPHLGYHSSSYAPQGNAQFYDSNPQNLPQNPHNPHIPSLPPYTYSPQPQPPMSSSSYPPNAWMDMESSGSPSQYAHWAPSSLPNGAPVSSLRSSSYSAPPPPSAPQHQWSSQQAPYMETDSPVSPDGPSAPSPGGMYPASAPPEQDDQPPPSPPGDLVPAPRSGRRSNRDQYGNGGRTAGNPPVGITRCASCKVTHSPEWRKGPSGKKDLCNACGLRFARSRAKKEGGNQRRRTKDRAMSTLSTKPDPSPSASPVSASYPTMRRGSYFEEGSFISTSSAGSGSGNDSFSHGQTFDGMTPSPSPPSGGMHYVPGHAMSYSSAMQADRPGFGGQPNPSQFYLPPPQSGYPQSGAHHVPSNGHHPHPHPLGPTRLDPVVPFPSRLSPLVSPSSPVSNSPLSAGLSSAGLSSASYERDKRHDRETEQHLLMAAQSPLGPEHTYRMGKQAGYMAREAAPF</sequence>
<evidence type="ECO:0000256" key="2">
    <source>
        <dbReference type="ARBA" id="ARBA00022771"/>
    </source>
</evidence>
<keyword evidence="2 6" id="KW-0863">Zinc-finger</keyword>
<dbReference type="SUPFAM" id="SSF55785">
    <property type="entry name" value="PYP-like sensor domain (PAS domain)"/>
    <property type="match status" value="1"/>
</dbReference>
<evidence type="ECO:0000256" key="1">
    <source>
        <dbReference type="ARBA" id="ARBA00022723"/>
    </source>
</evidence>
<dbReference type="PANTHER" id="PTHR47172:SF24">
    <property type="entry name" value="GATA ZINC FINGER DOMAIN-CONTAINING PROTEIN 14-RELATED"/>
    <property type="match status" value="1"/>
</dbReference>
<dbReference type="Pfam" id="PF00320">
    <property type="entry name" value="GATA"/>
    <property type="match status" value="1"/>
</dbReference>
<feature type="compositionally biased region" description="Low complexity" evidence="7">
    <location>
        <begin position="379"/>
        <end position="415"/>
    </location>
</feature>
<dbReference type="STRING" id="1077348.A0A2G8S7R3"/>
<dbReference type="InterPro" id="IPR000679">
    <property type="entry name" value="Znf_GATA"/>
</dbReference>
<proteinExistence type="predicted"/>
<dbReference type="PROSITE" id="PS00344">
    <property type="entry name" value="GATA_ZN_FINGER_1"/>
    <property type="match status" value="1"/>
</dbReference>